<feature type="region of interest" description="Disordered" evidence="1">
    <location>
        <begin position="42"/>
        <end position="61"/>
    </location>
</feature>
<name>A0AA86W5L6_9FABA</name>
<evidence type="ECO:0000313" key="2">
    <source>
        <dbReference type="EMBL" id="CAJ1979058.1"/>
    </source>
</evidence>
<dbReference type="Gramene" id="rna-AYBTSS11_LOCUS31269">
    <property type="protein sequence ID" value="CAJ1979058.1"/>
    <property type="gene ID" value="gene-AYBTSS11_LOCUS31269"/>
</dbReference>
<sequence>MRRVDNIESGLYQDRIVGETSQFTMPAPPLAMYMGTQLKNMDSASSYGRPDTPSLPTLADEGEALNTRGVVIVIPRVNHRGEKTKSKIPISRWRRKVGG</sequence>
<protein>
    <submittedName>
        <fullName evidence="2">Uncharacterized protein</fullName>
    </submittedName>
</protein>
<keyword evidence="3" id="KW-1185">Reference proteome</keyword>
<reference evidence="2" key="1">
    <citation type="submission" date="2023-10" db="EMBL/GenBank/DDBJ databases">
        <authorList>
            <person name="Domelevo Entfellner J.-B."/>
        </authorList>
    </citation>
    <scope>NUCLEOTIDE SEQUENCE</scope>
</reference>
<evidence type="ECO:0000313" key="3">
    <source>
        <dbReference type="Proteomes" id="UP001189624"/>
    </source>
</evidence>
<dbReference type="AlphaFoldDB" id="A0AA86W5L6"/>
<gene>
    <name evidence="2" type="ORF">AYBTSS11_LOCUS31269</name>
</gene>
<organism evidence="2 3">
    <name type="scientific">Sphenostylis stenocarpa</name>
    <dbReference type="NCBI Taxonomy" id="92480"/>
    <lineage>
        <taxon>Eukaryota</taxon>
        <taxon>Viridiplantae</taxon>
        <taxon>Streptophyta</taxon>
        <taxon>Embryophyta</taxon>
        <taxon>Tracheophyta</taxon>
        <taxon>Spermatophyta</taxon>
        <taxon>Magnoliopsida</taxon>
        <taxon>eudicotyledons</taxon>
        <taxon>Gunneridae</taxon>
        <taxon>Pentapetalae</taxon>
        <taxon>rosids</taxon>
        <taxon>fabids</taxon>
        <taxon>Fabales</taxon>
        <taxon>Fabaceae</taxon>
        <taxon>Papilionoideae</taxon>
        <taxon>50 kb inversion clade</taxon>
        <taxon>NPAAA clade</taxon>
        <taxon>indigoferoid/millettioid clade</taxon>
        <taxon>Phaseoleae</taxon>
        <taxon>Sphenostylis</taxon>
    </lineage>
</organism>
<evidence type="ECO:0000256" key="1">
    <source>
        <dbReference type="SAM" id="MobiDB-lite"/>
    </source>
</evidence>
<proteinExistence type="predicted"/>
<dbReference type="EMBL" id="OY731408">
    <property type="protein sequence ID" value="CAJ1979058.1"/>
    <property type="molecule type" value="Genomic_DNA"/>
</dbReference>
<accession>A0AA86W5L6</accession>
<dbReference type="Proteomes" id="UP001189624">
    <property type="component" value="Chromosome 11"/>
</dbReference>